<dbReference type="Proteomes" id="UP000584374">
    <property type="component" value="Unassembled WGS sequence"/>
</dbReference>
<feature type="region of interest" description="Disordered" evidence="1">
    <location>
        <begin position="181"/>
        <end position="210"/>
    </location>
</feature>
<dbReference type="EMBL" id="JACHIW010000005">
    <property type="protein sequence ID" value="MBB5160065.1"/>
    <property type="molecule type" value="Genomic_DNA"/>
</dbReference>
<comment type="caution">
    <text evidence="2">The sequence shown here is derived from an EMBL/GenBank/DDBJ whole genome shotgun (WGS) entry which is preliminary data.</text>
</comment>
<accession>A0A840QKM6</accession>
<protein>
    <submittedName>
        <fullName evidence="2">Uncharacterized protein</fullName>
    </submittedName>
</protein>
<feature type="compositionally biased region" description="Low complexity" evidence="1">
    <location>
        <begin position="296"/>
        <end position="306"/>
    </location>
</feature>
<keyword evidence="3" id="KW-1185">Reference proteome</keyword>
<proteinExistence type="predicted"/>
<feature type="region of interest" description="Disordered" evidence="1">
    <location>
        <begin position="633"/>
        <end position="663"/>
    </location>
</feature>
<dbReference type="RefSeq" id="WP_184733252.1">
    <property type="nucleotide sequence ID" value="NZ_JACHIW010000005.1"/>
</dbReference>
<evidence type="ECO:0000256" key="1">
    <source>
        <dbReference type="SAM" id="MobiDB-lite"/>
    </source>
</evidence>
<name>A0A840QKM6_9PSEU</name>
<organism evidence="2 3">
    <name type="scientific">Saccharopolyspora phatthalungensis</name>
    <dbReference type="NCBI Taxonomy" id="664693"/>
    <lineage>
        <taxon>Bacteria</taxon>
        <taxon>Bacillati</taxon>
        <taxon>Actinomycetota</taxon>
        <taxon>Actinomycetes</taxon>
        <taxon>Pseudonocardiales</taxon>
        <taxon>Pseudonocardiaceae</taxon>
        <taxon>Saccharopolyspora</taxon>
    </lineage>
</organism>
<evidence type="ECO:0000313" key="3">
    <source>
        <dbReference type="Proteomes" id="UP000584374"/>
    </source>
</evidence>
<feature type="region of interest" description="Disordered" evidence="1">
    <location>
        <begin position="684"/>
        <end position="743"/>
    </location>
</feature>
<dbReference type="AlphaFoldDB" id="A0A840QKM6"/>
<gene>
    <name evidence="2" type="ORF">BJ970_007666</name>
</gene>
<reference evidence="2 3" key="1">
    <citation type="submission" date="2020-08" db="EMBL/GenBank/DDBJ databases">
        <title>Sequencing the genomes of 1000 actinobacteria strains.</title>
        <authorList>
            <person name="Klenk H.-P."/>
        </authorList>
    </citation>
    <scope>NUCLEOTIDE SEQUENCE [LARGE SCALE GENOMIC DNA]</scope>
    <source>
        <strain evidence="2 3">DSM 45584</strain>
    </source>
</reference>
<evidence type="ECO:0000313" key="2">
    <source>
        <dbReference type="EMBL" id="MBB5160065.1"/>
    </source>
</evidence>
<feature type="region of interest" description="Disordered" evidence="1">
    <location>
        <begin position="296"/>
        <end position="335"/>
    </location>
</feature>
<sequence length="743" mass="77694">MWAELRRARDAGEVHIGETLGKKFGKSGTWGLKRLADFRRSELLGPVPETLGRAQGTPTASLDVVEAERSGLVSELVGLVGSLRGLLVGAPVGYEPGLRARVEEWWVRLGRGELGGADVGNLRRRVSQAAALVERVRADRLGWGVGGSAVEGQPAASVVEAGSSGLVSGVSAAGMAGPVVHTSEGAESSESTWLPEEPSGSSGADAGPVDELMSFDPLAAESVRELLAWASEPAADSGSWPVDPSSVDWGTGVDAAAWGGALDAEATGSGVGAAVSTGTSGGSLEGVDVWVAEEGASGLAGPSGSGWSEPGLRESDDESEPEVWESDDESEPEVWESGGESVALQREFEAAERVLGGLDRDIVRTLFAEADKVLGPLARSARFRCVMAHRLLTHPGDAEGVGALRERLVGFLVVDAFAGESLRVAEQASGVVGVAEVRRLLDEEAQAEVLRRRYIGRTLGQKFNRNESWGAERIRDAKAGLTSRCHAAAASLRRLLAVAPPEYRAVVNRRIVGWLNIASGLSYRRADVVGLREQADAQGRADVELGELVELDGGASAVLEEGRGVYGDEAVDGLLVEAGERLGSTLGEVAAFRRVMAHQLLRDRDDVAAIDALRIRLSRLMATALGVSAGAGPVQDGGEFLPGSGEVGGTTGEAGDSDVDGVVSEDEWDRLRERLDRLRVSGDDVVGGVHDRSADSPGLDGFSDGNDPRSRLSWPGATAPDKPLDDGARRRSSWPGAGDFNGN</sequence>
<feature type="compositionally biased region" description="Acidic residues" evidence="1">
    <location>
        <begin position="315"/>
        <end position="334"/>
    </location>
</feature>